<name>A0ABW3TY69_9BACL</name>
<organism evidence="2 3">
    <name type="scientific">Sporosarcina contaminans</name>
    <dbReference type="NCBI Taxonomy" id="633403"/>
    <lineage>
        <taxon>Bacteria</taxon>
        <taxon>Bacillati</taxon>
        <taxon>Bacillota</taxon>
        <taxon>Bacilli</taxon>
        <taxon>Bacillales</taxon>
        <taxon>Caryophanaceae</taxon>
        <taxon>Sporosarcina</taxon>
    </lineage>
</organism>
<keyword evidence="3" id="KW-1185">Reference proteome</keyword>
<proteinExistence type="predicted"/>
<gene>
    <name evidence="2" type="ORF">ACFQ38_09665</name>
</gene>
<evidence type="ECO:0000256" key="1">
    <source>
        <dbReference type="SAM" id="Phobius"/>
    </source>
</evidence>
<comment type="caution">
    <text evidence="2">The sequence shown here is derived from an EMBL/GenBank/DDBJ whole genome shotgun (WGS) entry which is preliminary data.</text>
</comment>
<dbReference type="EMBL" id="JBHTLT010000044">
    <property type="protein sequence ID" value="MFD1205367.1"/>
    <property type="molecule type" value="Genomic_DNA"/>
</dbReference>
<evidence type="ECO:0008006" key="4">
    <source>
        <dbReference type="Google" id="ProtNLM"/>
    </source>
</evidence>
<feature type="transmembrane region" description="Helical" evidence="1">
    <location>
        <begin position="31"/>
        <end position="49"/>
    </location>
</feature>
<sequence length="138" mass="16270">MGDYTIERFLIAACVFLLILSVLVWRERRRLLVGLIAVVLIGYSIFFFARGQLLEKQYEQSIGTVYEYLESQYPEEEWNVIDRLSKGQMRQSNKVDIVFANEKGVIYTYKILDDGQVVQWEINLGEKHFDEVKHNEKN</sequence>
<reference evidence="3" key="1">
    <citation type="journal article" date="2019" name="Int. J. Syst. Evol. Microbiol.">
        <title>The Global Catalogue of Microorganisms (GCM) 10K type strain sequencing project: providing services to taxonomists for standard genome sequencing and annotation.</title>
        <authorList>
            <consortium name="The Broad Institute Genomics Platform"/>
            <consortium name="The Broad Institute Genome Sequencing Center for Infectious Disease"/>
            <person name="Wu L."/>
            <person name="Ma J."/>
        </authorList>
    </citation>
    <scope>NUCLEOTIDE SEQUENCE [LARGE SCALE GENOMIC DNA]</scope>
    <source>
        <strain evidence="3">CCUG 53915</strain>
    </source>
</reference>
<protein>
    <recommendedName>
        <fullName evidence="4">DUF3139 domain-containing protein</fullName>
    </recommendedName>
</protein>
<dbReference type="RefSeq" id="WP_381480542.1">
    <property type="nucleotide sequence ID" value="NZ_JBHTLT010000044.1"/>
</dbReference>
<keyword evidence="1" id="KW-0472">Membrane</keyword>
<evidence type="ECO:0000313" key="3">
    <source>
        <dbReference type="Proteomes" id="UP001597231"/>
    </source>
</evidence>
<accession>A0ABW3TY69</accession>
<feature type="transmembrane region" description="Helical" evidence="1">
    <location>
        <begin position="6"/>
        <end position="24"/>
    </location>
</feature>
<dbReference type="Proteomes" id="UP001597231">
    <property type="component" value="Unassembled WGS sequence"/>
</dbReference>
<evidence type="ECO:0000313" key="2">
    <source>
        <dbReference type="EMBL" id="MFD1205367.1"/>
    </source>
</evidence>
<keyword evidence="1" id="KW-0812">Transmembrane</keyword>
<keyword evidence="1" id="KW-1133">Transmembrane helix</keyword>